<feature type="domain" description="Glycosyltransferase 2-like" evidence="1">
    <location>
        <begin position="10"/>
        <end position="108"/>
    </location>
</feature>
<accession>A0A9W3SKJ1</accession>
<dbReference type="AlphaFoldDB" id="A0A9W3SKJ1"/>
<dbReference type="Proteomes" id="UP000094691">
    <property type="component" value="Chromosome"/>
</dbReference>
<proteinExistence type="predicted"/>
<dbReference type="EMBL" id="CP016400">
    <property type="protein sequence ID" value="AOG25819.1"/>
    <property type="molecule type" value="Genomic_DNA"/>
</dbReference>
<dbReference type="InterPro" id="IPR029044">
    <property type="entry name" value="Nucleotide-diphossugar_trans"/>
</dbReference>
<gene>
    <name evidence="2" type="ORF">BBP16_02420</name>
</gene>
<dbReference type="InterPro" id="IPR050834">
    <property type="entry name" value="Glycosyltransf_2"/>
</dbReference>
<organism evidence="2 3">
    <name type="scientific">Lactobacillus johnsonii</name>
    <dbReference type="NCBI Taxonomy" id="33959"/>
    <lineage>
        <taxon>Bacteria</taxon>
        <taxon>Bacillati</taxon>
        <taxon>Bacillota</taxon>
        <taxon>Bacilli</taxon>
        <taxon>Lactobacillales</taxon>
        <taxon>Lactobacillaceae</taxon>
        <taxon>Lactobacillus</taxon>
    </lineage>
</organism>
<dbReference type="Pfam" id="PF00535">
    <property type="entry name" value="Glycos_transf_2"/>
    <property type="match status" value="1"/>
</dbReference>
<dbReference type="Gene3D" id="3.90.550.10">
    <property type="entry name" value="Spore Coat Polysaccharide Biosynthesis Protein SpsA, Chain A"/>
    <property type="match status" value="1"/>
</dbReference>
<dbReference type="SUPFAM" id="SSF53448">
    <property type="entry name" value="Nucleotide-diphospho-sugar transferases"/>
    <property type="match status" value="1"/>
</dbReference>
<evidence type="ECO:0000313" key="2">
    <source>
        <dbReference type="EMBL" id="AOG25819.1"/>
    </source>
</evidence>
<evidence type="ECO:0000259" key="1">
    <source>
        <dbReference type="Pfam" id="PF00535"/>
    </source>
</evidence>
<dbReference type="InterPro" id="IPR001173">
    <property type="entry name" value="Glyco_trans_2-like"/>
</dbReference>
<name>A0A9W3SKJ1_LACJH</name>
<reference evidence="2 3" key="1">
    <citation type="submission" date="2016-07" db="EMBL/GenBank/DDBJ databases">
        <title>Genome sequencing project for further understanding the molecular mechanisms of preventing non-alcoholic fatty liver disease.</title>
        <authorList>
            <person name="Wang H."/>
        </authorList>
    </citation>
    <scope>NUCLEOTIDE SEQUENCE [LARGE SCALE GENOMIC DNA]</scope>
    <source>
        <strain evidence="2 3">BS15</strain>
    </source>
</reference>
<evidence type="ECO:0000313" key="3">
    <source>
        <dbReference type="Proteomes" id="UP000094691"/>
    </source>
</evidence>
<protein>
    <recommendedName>
        <fullName evidence="1">Glycosyltransferase 2-like domain-containing protein</fullName>
    </recommendedName>
</protein>
<sequence>MTNSKIAAGIVLYNSEIERLQENINAVKTQVDQIIFFDNHSKNIKNIEKLISSQHIKYCLLKSTENKGIAFALNKIAKYAISEGYDWLLTLDDDSVVYPNLITRYSKYLSMKNIGQISCLLKDRNIISNNIENKNSWDLKEKKYVITSASLIKLNALVKAGGFDTDLFIDWVDNEVCCALRKVGYKSFQVNYVGLLQEMGAIKSYKLFSKIFYTPNYSSIRYYYNARNSIFVSRLYPSEEKTRKIIVNQLKMMTQIIFFEADKYSKVKAIVKGIKDGLTKKVKRERYL</sequence>
<dbReference type="PANTHER" id="PTHR43685:SF2">
    <property type="entry name" value="GLYCOSYLTRANSFERASE 2-LIKE DOMAIN-CONTAINING PROTEIN"/>
    <property type="match status" value="1"/>
</dbReference>
<dbReference type="PANTHER" id="PTHR43685">
    <property type="entry name" value="GLYCOSYLTRANSFERASE"/>
    <property type="match status" value="1"/>
</dbReference>